<dbReference type="InterPro" id="IPR007608">
    <property type="entry name" value="Senescence_reg_S40"/>
</dbReference>
<evidence type="ECO:0000256" key="1">
    <source>
        <dbReference type="ARBA" id="ARBA00034773"/>
    </source>
</evidence>
<dbReference type="Proteomes" id="UP000541444">
    <property type="component" value="Unassembled WGS sequence"/>
</dbReference>
<keyword evidence="3" id="KW-1185">Reference proteome</keyword>
<accession>A0A7J7P1L5</accession>
<protein>
    <submittedName>
        <fullName evidence="2">Uncharacterized protein</fullName>
    </submittedName>
</protein>
<organism evidence="2 3">
    <name type="scientific">Kingdonia uniflora</name>
    <dbReference type="NCBI Taxonomy" id="39325"/>
    <lineage>
        <taxon>Eukaryota</taxon>
        <taxon>Viridiplantae</taxon>
        <taxon>Streptophyta</taxon>
        <taxon>Embryophyta</taxon>
        <taxon>Tracheophyta</taxon>
        <taxon>Spermatophyta</taxon>
        <taxon>Magnoliopsida</taxon>
        <taxon>Ranunculales</taxon>
        <taxon>Circaeasteraceae</taxon>
        <taxon>Kingdonia</taxon>
    </lineage>
</organism>
<dbReference type="OrthoDB" id="1917735at2759"/>
<dbReference type="PANTHER" id="PTHR46525">
    <property type="entry name" value="EMB|CAB72159.1"/>
    <property type="match status" value="1"/>
</dbReference>
<comment type="caution">
    <text evidence="2">The sequence shown here is derived from an EMBL/GenBank/DDBJ whole genome shotgun (WGS) entry which is preliminary data.</text>
</comment>
<dbReference type="PANTHER" id="PTHR46525:SF18">
    <property type="entry name" value="SENESCENCE REGULATOR S40"/>
    <property type="match status" value="1"/>
</dbReference>
<proteinExistence type="inferred from homology"/>
<sequence>MAKGRKSGLISRERLLESFSYNEGRQTTSTDSSEFGEADVWSILADMTYNESHTKWTPYDTKPNGNRRIENTEWNNIDDRHVGGLQLVVNDVASPARIVHQLASRGGRNDREISGSAPVNVPDWSKILRVNSVESIHESDDDSTECCSARIPPHEYLARDKRNYKSVFEGVGRTLKGRDMSRVRDAVWNQTGFDG</sequence>
<name>A0A7J7P1L5_9MAGN</name>
<dbReference type="AlphaFoldDB" id="A0A7J7P1L5"/>
<evidence type="ECO:0000313" key="2">
    <source>
        <dbReference type="EMBL" id="KAF6173321.1"/>
    </source>
</evidence>
<reference evidence="2 3" key="1">
    <citation type="journal article" date="2020" name="IScience">
        <title>Genome Sequencing of the Endangered Kingdonia uniflora (Circaeasteraceae, Ranunculales) Reveals Potential Mechanisms of Evolutionary Specialization.</title>
        <authorList>
            <person name="Sun Y."/>
            <person name="Deng T."/>
            <person name="Zhang A."/>
            <person name="Moore M.J."/>
            <person name="Landis J.B."/>
            <person name="Lin N."/>
            <person name="Zhang H."/>
            <person name="Zhang X."/>
            <person name="Huang J."/>
            <person name="Zhang X."/>
            <person name="Sun H."/>
            <person name="Wang H."/>
        </authorList>
    </citation>
    <scope>NUCLEOTIDE SEQUENCE [LARGE SCALE GENOMIC DNA]</scope>
    <source>
        <strain evidence="2">TB1705</strain>
        <tissue evidence="2">Leaf</tissue>
    </source>
</reference>
<dbReference type="GO" id="GO:0010150">
    <property type="term" value="P:leaf senescence"/>
    <property type="evidence" value="ECO:0007669"/>
    <property type="project" value="UniProtKB-ARBA"/>
</dbReference>
<dbReference type="Pfam" id="PF04520">
    <property type="entry name" value="Senescence_reg"/>
    <property type="match status" value="1"/>
</dbReference>
<gene>
    <name evidence="2" type="ORF">GIB67_027016</name>
</gene>
<comment type="similarity">
    <text evidence="1">Belongs to the senescence regulator S40 family.</text>
</comment>
<dbReference type="EMBL" id="JACGCM010000347">
    <property type="protein sequence ID" value="KAF6173321.1"/>
    <property type="molecule type" value="Genomic_DNA"/>
</dbReference>
<evidence type="ECO:0000313" key="3">
    <source>
        <dbReference type="Proteomes" id="UP000541444"/>
    </source>
</evidence>